<feature type="domain" description="Lipocalin/cytosolic fatty-acid binding" evidence="2">
    <location>
        <begin position="900"/>
        <end position="1039"/>
    </location>
</feature>
<dbReference type="GO" id="GO:0000302">
    <property type="term" value="P:response to reactive oxygen species"/>
    <property type="evidence" value="ECO:0007669"/>
    <property type="project" value="TreeGrafter"/>
</dbReference>
<keyword evidence="5" id="KW-1185">Reference proteome</keyword>
<sequence>MLALFFGTWYVLKRFQNPIQNGDCATLNFLPQNGSLTVYNRAVANNFLNEINGTATLQNGTAKFSVSINGISQPMDFWILPSALYTMNSLGYSCANLNSTHRNVYIWQLGRSTVSGDLIEANLNQTLLNLLGIRIDSLTVVDHSEAACTVLPDIQPGEPVILEGSCNENIRVVQNFNPSAFTGVWHQIASYATVNEIGSCRKAEYRLVGSAVSVTNSEVVNQALRVISGNASVSSNDGSAKLQVTLEVLPGTFSNSSLWVLATDYSSYAISYTCVNLADNRRRVNSWILSRSRQLSQSAQVAVDDVIRSEVELNTRFYVQTNQSDDGCFYFPEPSGQRVIFPGQCDETIQAIANFNATRYMGRWYNIESYPATSINGSCSKALYTLVDNYVQVNNSQVLNQRLYSITGTAVINSTDNSGKLLVSFPSTGNTPNTANYYVLDTDYDSYAVVYSCENINSEQRRVTGFKLGRSKQLNSSALAAIDRAMGPIPVMDQRYFVPQSHSEESCFYNPEPQQGVPVVFPGRCDDNINVVQNFNLTEFVGTWYEIQSYPIKEKLGSQCVNHVLTQVSNTTLSSVSSFVIDQFLNVVNATISLASNNNSAKMIMTLRSENNVNEIPFWILDTDYSNYALAYGCVNIDEDYRLVYSWKLGRSQQLSQNYIQSINDAMSNVNVLQERYFETKNHTPASCFFLPDIPKGEPIILNGQCDLNIPVVQNFNASAYLGNWRLIESYPSNFQNGTCNRANYNLAANNTIVVSNSQVNNQSLTVVIGSAWLLSSGKLEVDLPGTNRTIEYWVLDTDYSSYSLVYSCENLDATRRRVWSWKMSRTRDLTQNAIQNINRVVDSIDVLNNRYYEVLDHSDNGCFYLPTPNPNSPVIFPGQCDPNINVVNNFRATEYMNLWHNIASYPSVFQNGTCNNANYKLLPNGTVDVLNTQVINQTLDTINLSGRLASNDGSAKLIVTIPAGNGFLESPYWVLDTDYSSYALVYTCINIDDERRQVLSWKLSRTKQLSANASAAIDRIVNNVPVLNEQYYVQNDQTKEGCFYYPEPQAGVVVEFPGQCENVQGIQNFNMSLFQGVWHEIEAYPKEQQSGQCISHNYTVTSARTLNLLSRNVFNQELGVTNSTVTFASNQETNGNLTITLNSGGQVITIPFIVLSTDYQNYALAYSCVNLTNDFRKVFSWKLSRNKFLSNESRLAINNAMANITVLENRYYENINQTNNACFYLPTPEPGKPVTFEGQCDESIPVVSNFAAARYLGRWLLIESYPTVNQLGECNDANYTLNSDGTVDVYNTEVLNQTLLTINGTAVVASNDGSAKLNVYFPTTTEPAPYWVLDTDYTSFALVYSCRNSGNNSRTVTTFKLSRNNTLSPAAIARIDQKISQIDVLNERYFNKVNRTDEACFYLPTPGPESPVFRGRCDENITVVQNFNATAVNIIFE</sequence>
<dbReference type="PRINTS" id="PR01273">
    <property type="entry name" value="INVTBRTCOLOR"/>
</dbReference>
<evidence type="ECO:0000256" key="1">
    <source>
        <dbReference type="ARBA" id="ARBA00023157"/>
    </source>
</evidence>
<organism evidence="4 5">
    <name type="scientific">Danaus chrysippus</name>
    <name type="common">African queen</name>
    <dbReference type="NCBI Taxonomy" id="151541"/>
    <lineage>
        <taxon>Eukaryota</taxon>
        <taxon>Metazoa</taxon>
        <taxon>Ecdysozoa</taxon>
        <taxon>Arthropoda</taxon>
        <taxon>Hexapoda</taxon>
        <taxon>Insecta</taxon>
        <taxon>Pterygota</taxon>
        <taxon>Neoptera</taxon>
        <taxon>Endopterygota</taxon>
        <taxon>Lepidoptera</taxon>
        <taxon>Glossata</taxon>
        <taxon>Ditrysia</taxon>
        <taxon>Papilionoidea</taxon>
        <taxon>Nymphalidae</taxon>
        <taxon>Danainae</taxon>
        <taxon>Danaini</taxon>
        <taxon>Danaina</taxon>
        <taxon>Danaus</taxon>
        <taxon>Anosia</taxon>
    </lineage>
</organism>
<name>A0A8J2QUR0_9NEOP</name>
<dbReference type="Pfam" id="PF00061">
    <property type="entry name" value="Lipocalin"/>
    <property type="match status" value="6"/>
</dbReference>
<dbReference type="GO" id="GO:0005737">
    <property type="term" value="C:cytoplasm"/>
    <property type="evidence" value="ECO:0007669"/>
    <property type="project" value="TreeGrafter"/>
</dbReference>
<dbReference type="OrthoDB" id="565904at2759"/>
<dbReference type="PANTHER" id="PTHR10612">
    <property type="entry name" value="APOLIPOPROTEIN D"/>
    <property type="match status" value="1"/>
</dbReference>
<dbReference type="PROSITE" id="PS00213">
    <property type="entry name" value="LIPOCALIN"/>
    <property type="match status" value="5"/>
</dbReference>
<reference evidence="4" key="1">
    <citation type="submission" date="2021-09" db="EMBL/GenBank/DDBJ databases">
        <authorList>
            <person name="Martin H S."/>
        </authorList>
    </citation>
    <scope>NUCLEOTIDE SEQUENCE</scope>
</reference>
<dbReference type="Proteomes" id="UP000789524">
    <property type="component" value="Unassembled WGS sequence"/>
</dbReference>
<protein>
    <submittedName>
        <fullName evidence="4">(African queen) hypothetical protein</fullName>
    </submittedName>
</protein>
<dbReference type="GO" id="GO:0006629">
    <property type="term" value="P:lipid metabolic process"/>
    <property type="evidence" value="ECO:0007669"/>
    <property type="project" value="TreeGrafter"/>
</dbReference>
<feature type="domain" description="Lipocalin/cytosolic fatty-acid binding" evidence="2">
    <location>
        <begin position="723"/>
        <end position="851"/>
    </location>
</feature>
<feature type="domain" description="Lipocalin/cytosolic fatty-acid binding" evidence="2">
    <location>
        <begin position="362"/>
        <end position="485"/>
    </location>
</feature>
<dbReference type="PANTHER" id="PTHR10612:SF34">
    <property type="entry name" value="APOLIPOPROTEIN D"/>
    <property type="match status" value="1"/>
</dbReference>
<dbReference type="InterPro" id="IPR000566">
    <property type="entry name" value="Lipocln_cytosolic_FA-bd_dom"/>
</dbReference>
<feature type="domain" description="Lipocalin/cytosolic fatty-acid binding" evidence="2">
    <location>
        <begin position="1076"/>
        <end position="1194"/>
    </location>
</feature>
<dbReference type="Pfam" id="PF08212">
    <property type="entry name" value="Lipocalin_2"/>
    <property type="match status" value="1"/>
</dbReference>
<gene>
    <name evidence="4" type="ORF">DCHRY22_LOCUS6452</name>
</gene>
<dbReference type="EMBL" id="CAKASE010000054">
    <property type="protein sequence ID" value="CAG9565651.1"/>
    <property type="molecule type" value="Genomic_DNA"/>
</dbReference>
<accession>A0A8J2QUR0</accession>
<evidence type="ECO:0000259" key="3">
    <source>
        <dbReference type="Pfam" id="PF08212"/>
    </source>
</evidence>
<dbReference type="SUPFAM" id="SSF50814">
    <property type="entry name" value="Lipocalins"/>
    <property type="match status" value="8"/>
</dbReference>
<proteinExistence type="predicted"/>
<feature type="domain" description="Lipocalin/cytosolic fatty-acid binding" evidence="3">
    <location>
        <begin position="1253"/>
        <end position="1381"/>
    </location>
</feature>
<comment type="caution">
    <text evidence="4">The sequence shown here is derived from an EMBL/GenBank/DDBJ whole genome shotgun (WGS) entry which is preliminary data.</text>
</comment>
<dbReference type="InterPro" id="IPR022272">
    <property type="entry name" value="Lipocalin_CS"/>
</dbReference>
<dbReference type="GO" id="GO:0031409">
    <property type="term" value="F:pigment binding"/>
    <property type="evidence" value="ECO:0007669"/>
    <property type="project" value="InterPro"/>
</dbReference>
<evidence type="ECO:0000313" key="5">
    <source>
        <dbReference type="Proteomes" id="UP000789524"/>
    </source>
</evidence>
<keyword evidence="1" id="KW-1015">Disulfide bond</keyword>
<dbReference type="InterPro" id="IPR003057">
    <property type="entry name" value="Invtbrt_color"/>
</dbReference>
<evidence type="ECO:0000313" key="4">
    <source>
        <dbReference type="EMBL" id="CAG9565651.1"/>
    </source>
</evidence>
<feature type="domain" description="Lipocalin/cytosolic fatty-acid binding" evidence="2">
    <location>
        <begin position="541"/>
        <end position="680"/>
    </location>
</feature>
<dbReference type="CDD" id="cd00301">
    <property type="entry name" value="lipocalin_FABP"/>
    <property type="match status" value="1"/>
</dbReference>
<evidence type="ECO:0000259" key="2">
    <source>
        <dbReference type="Pfam" id="PF00061"/>
    </source>
</evidence>
<feature type="domain" description="Lipocalin/cytosolic fatty-acid binding" evidence="2">
    <location>
        <begin position="182"/>
        <end position="324"/>
    </location>
</feature>
<dbReference type="Gene3D" id="2.40.128.20">
    <property type="match status" value="8"/>
</dbReference>
<dbReference type="InterPro" id="IPR012674">
    <property type="entry name" value="Calycin"/>
</dbReference>